<dbReference type="AlphaFoldDB" id="A0A8H7IHU6"/>
<evidence type="ECO:0000256" key="1">
    <source>
        <dbReference type="ARBA" id="ARBA00022801"/>
    </source>
</evidence>
<name>A0A8H7IHU6_9AGAM</name>
<dbReference type="EMBL" id="JACYCF010000004">
    <property type="protein sequence ID" value="KAF8757747.1"/>
    <property type="molecule type" value="Genomic_DNA"/>
</dbReference>
<protein>
    <submittedName>
        <fullName evidence="2">Phosphoglycerate mutase-like protein</fullName>
    </submittedName>
</protein>
<dbReference type="SUPFAM" id="SSF53254">
    <property type="entry name" value="Phosphoglycerate mutase-like"/>
    <property type="match status" value="1"/>
</dbReference>
<dbReference type="Proteomes" id="UP000614334">
    <property type="component" value="Unassembled WGS sequence"/>
</dbReference>
<dbReference type="PANTHER" id="PTHR20963:SF42">
    <property type="entry name" value="PHOSPHOGLYCERATE MUTASE-LIKE PROTEIN"/>
    <property type="match status" value="1"/>
</dbReference>
<sequence length="473" mass="52427">MIILGPSFSIASVTPSWVVEHLGNLSPYKKAPLQSGIQETLPSDCNVNQIGRHGSRYPLASELVFIQGLSSKLAKASASIHSAHLPSELEFLKSGYNTTLGHDDLTPPGRLQLFEHGVKYVEESAQWFREGYFGRKWANTSTFTIIPEDSKTISFITPSFTCPKWQYAYGNNLTVEWGTHYLPPITKRLNKLVSGVNLTDADTHGALYACAYDTAAYGIEKSPWCGRSDMAFLMEWEHYLAQPIVNKIIQTFTKSSSSLVSFGHDTTIDFALTALGLAKDTPPLSPNVSSPKSNRKWRTTNQVPFGAQMIFEKFTCTSSAKGPQIRLILNDSPLLMSSCAKTSLDKKLGACSLDAFVSANAASTGINWGIANGTLLVEIRRYNIWLWLTLVNSARLRKSRERSGTHYCRNPGSSDPNEVPKTGALQSALGFFVSLVEKRAIMYPAYTHRRLKYYTGNGHSVPLIGPRRNRHDY</sequence>
<dbReference type="Pfam" id="PF00328">
    <property type="entry name" value="His_Phos_2"/>
    <property type="match status" value="2"/>
</dbReference>
<comment type="caution">
    <text evidence="2">The sequence shown here is derived from an EMBL/GenBank/DDBJ whole genome shotgun (WGS) entry which is preliminary data.</text>
</comment>
<dbReference type="InterPro" id="IPR000560">
    <property type="entry name" value="His_Pase_clade-2"/>
</dbReference>
<evidence type="ECO:0000313" key="2">
    <source>
        <dbReference type="EMBL" id="KAF8757747.1"/>
    </source>
</evidence>
<dbReference type="InterPro" id="IPR029033">
    <property type="entry name" value="His_PPase_superfam"/>
</dbReference>
<organism evidence="2 3">
    <name type="scientific">Rhizoctonia solani</name>
    <dbReference type="NCBI Taxonomy" id="456999"/>
    <lineage>
        <taxon>Eukaryota</taxon>
        <taxon>Fungi</taxon>
        <taxon>Dikarya</taxon>
        <taxon>Basidiomycota</taxon>
        <taxon>Agaricomycotina</taxon>
        <taxon>Agaricomycetes</taxon>
        <taxon>Cantharellales</taxon>
        <taxon>Ceratobasidiaceae</taxon>
        <taxon>Rhizoctonia</taxon>
    </lineage>
</organism>
<reference evidence="2" key="1">
    <citation type="submission" date="2020-09" db="EMBL/GenBank/DDBJ databases">
        <title>Comparative genome analyses of four rice-infecting Rhizoctonia solani isolates reveal extensive enrichment of homogalacturonan modification genes.</title>
        <authorList>
            <person name="Lee D.-Y."/>
            <person name="Jeon J."/>
            <person name="Kim K.-T."/>
            <person name="Cheong K."/>
            <person name="Song H."/>
            <person name="Choi G."/>
            <person name="Ko J."/>
            <person name="Opiyo S.O."/>
            <person name="Zuo S."/>
            <person name="Madhav S."/>
            <person name="Lee Y.-H."/>
            <person name="Wang G.-L."/>
        </authorList>
    </citation>
    <scope>NUCLEOTIDE SEQUENCE</scope>
    <source>
        <strain evidence="2">AG1-IA B2</strain>
    </source>
</reference>
<accession>A0A8H7IHU6</accession>
<keyword evidence="1" id="KW-0378">Hydrolase</keyword>
<proteinExistence type="predicted"/>
<dbReference type="Gene3D" id="3.40.50.1240">
    <property type="entry name" value="Phosphoglycerate mutase-like"/>
    <property type="match status" value="1"/>
</dbReference>
<dbReference type="GO" id="GO:0003993">
    <property type="term" value="F:acid phosphatase activity"/>
    <property type="evidence" value="ECO:0007669"/>
    <property type="project" value="TreeGrafter"/>
</dbReference>
<dbReference type="PANTHER" id="PTHR20963">
    <property type="entry name" value="MULTIPLE INOSITOL POLYPHOSPHATE PHOSPHATASE-RELATED"/>
    <property type="match status" value="1"/>
</dbReference>
<gene>
    <name evidence="2" type="ORF">RHS01_03276</name>
</gene>
<dbReference type="CDD" id="cd07061">
    <property type="entry name" value="HP_HAP_like"/>
    <property type="match status" value="1"/>
</dbReference>
<evidence type="ECO:0000313" key="3">
    <source>
        <dbReference type="Proteomes" id="UP000614334"/>
    </source>
</evidence>